<evidence type="ECO:0000313" key="2">
    <source>
        <dbReference type="Proteomes" id="UP000502248"/>
    </source>
</evidence>
<name>A0A7Z2VQB0_9BACL</name>
<proteinExistence type="predicted"/>
<gene>
    <name evidence="1" type="ORF">HH215_31310</name>
</gene>
<dbReference type="EMBL" id="CP051680">
    <property type="protein sequence ID" value="QJD87226.1"/>
    <property type="molecule type" value="Genomic_DNA"/>
</dbReference>
<evidence type="ECO:0000313" key="1">
    <source>
        <dbReference type="EMBL" id="QJD87226.1"/>
    </source>
</evidence>
<dbReference type="SUPFAM" id="SSF48239">
    <property type="entry name" value="Terpenoid cyclases/Protein prenyltransferases"/>
    <property type="match status" value="1"/>
</dbReference>
<dbReference type="Gene3D" id="1.50.10.20">
    <property type="match status" value="1"/>
</dbReference>
<keyword evidence="2" id="KW-1185">Reference proteome</keyword>
<organism evidence="1 2">
    <name type="scientific">Cohnella herbarum</name>
    <dbReference type="NCBI Taxonomy" id="2728023"/>
    <lineage>
        <taxon>Bacteria</taxon>
        <taxon>Bacillati</taxon>
        <taxon>Bacillota</taxon>
        <taxon>Bacilli</taxon>
        <taxon>Bacillales</taxon>
        <taxon>Paenibacillaceae</taxon>
        <taxon>Cohnella</taxon>
    </lineage>
</organism>
<dbReference type="RefSeq" id="WP_169283472.1">
    <property type="nucleotide sequence ID" value="NZ_CP051680.1"/>
</dbReference>
<dbReference type="KEGG" id="cheb:HH215_31310"/>
<reference evidence="1 2" key="1">
    <citation type="submission" date="2020-04" db="EMBL/GenBank/DDBJ databases">
        <title>Genome sequencing of novel species.</title>
        <authorList>
            <person name="Heo J."/>
            <person name="Kim S.-J."/>
            <person name="Kim J.-S."/>
            <person name="Hong S.-B."/>
            <person name="Kwon S.-W."/>
        </authorList>
    </citation>
    <scope>NUCLEOTIDE SEQUENCE [LARGE SCALE GENOMIC DNA]</scope>
    <source>
        <strain evidence="1 2">MFER-1</strain>
    </source>
</reference>
<dbReference type="InterPro" id="IPR008930">
    <property type="entry name" value="Terpenoid_cyclase/PrenylTrfase"/>
</dbReference>
<sequence length="302" mass="34565">MTKKLGREAFGRARQFLLTGGARKLEAALFRYEFERGSIEDVYLELEKFQNDDGGFGRALEPDLRCAASSALATTTALQLLLSENIRNEAMIGRAMQYLVNSYNDNRTGWDIIPKEAELSSRAIWWNYGAFEDHWGNPNAEIVGYFNVVPVAGHSDLTAELNDYASQYLQEKSDLKEMHEMLCYVRWANTLSKEAYEAIGNKLDEFIDNCVARMPEDRIGYGCPPLMLVDSPKSRYYAKYEAVIPGDLDQMIESQGADGTWLPNWTWGRFEDEWETAKTEWQGIITLNSLRTLRRFGRLDTE</sequence>
<dbReference type="Proteomes" id="UP000502248">
    <property type="component" value="Chromosome"/>
</dbReference>
<dbReference type="AlphaFoldDB" id="A0A7Z2VQB0"/>
<protein>
    <submittedName>
        <fullName evidence="1">Uncharacterized protein</fullName>
    </submittedName>
</protein>
<accession>A0A7Z2VQB0</accession>